<gene>
    <name evidence="1" type="ORF">ACFQZM_31715</name>
</gene>
<evidence type="ECO:0000313" key="1">
    <source>
        <dbReference type="EMBL" id="MFD0689096.1"/>
    </source>
</evidence>
<evidence type="ECO:0000313" key="2">
    <source>
        <dbReference type="Proteomes" id="UP001597063"/>
    </source>
</evidence>
<accession>A0ABW2XXV9</accession>
<sequence length="85" mass="9401">MERTAAGLERTAAQTEELAVCFEDLAAGCTDDDLLSGRFGAYADQLHRRAAALWSEAARRRRRLETQVPDGEITVWALARAPTRP</sequence>
<dbReference type="Proteomes" id="UP001597063">
    <property type="component" value="Unassembled WGS sequence"/>
</dbReference>
<organism evidence="1 2">
    <name type="scientific">Actinomadura fibrosa</name>
    <dbReference type="NCBI Taxonomy" id="111802"/>
    <lineage>
        <taxon>Bacteria</taxon>
        <taxon>Bacillati</taxon>
        <taxon>Actinomycetota</taxon>
        <taxon>Actinomycetes</taxon>
        <taxon>Streptosporangiales</taxon>
        <taxon>Thermomonosporaceae</taxon>
        <taxon>Actinomadura</taxon>
    </lineage>
</organism>
<protein>
    <submittedName>
        <fullName evidence="1">Uncharacterized protein</fullName>
    </submittedName>
</protein>
<dbReference type="EMBL" id="JBHTGP010000016">
    <property type="protein sequence ID" value="MFD0689096.1"/>
    <property type="molecule type" value="Genomic_DNA"/>
</dbReference>
<name>A0ABW2XXV9_9ACTN</name>
<proteinExistence type="predicted"/>
<comment type="caution">
    <text evidence="1">The sequence shown here is derived from an EMBL/GenBank/DDBJ whole genome shotgun (WGS) entry which is preliminary data.</text>
</comment>
<reference evidence="2" key="1">
    <citation type="journal article" date="2019" name="Int. J. Syst. Evol. Microbiol.">
        <title>The Global Catalogue of Microorganisms (GCM) 10K type strain sequencing project: providing services to taxonomists for standard genome sequencing and annotation.</title>
        <authorList>
            <consortium name="The Broad Institute Genomics Platform"/>
            <consortium name="The Broad Institute Genome Sequencing Center for Infectious Disease"/>
            <person name="Wu L."/>
            <person name="Ma J."/>
        </authorList>
    </citation>
    <scope>NUCLEOTIDE SEQUENCE [LARGE SCALE GENOMIC DNA]</scope>
    <source>
        <strain evidence="2">JCM 9371</strain>
    </source>
</reference>
<dbReference type="RefSeq" id="WP_131762276.1">
    <property type="nucleotide sequence ID" value="NZ_CAACUY010000220.1"/>
</dbReference>
<keyword evidence="2" id="KW-1185">Reference proteome</keyword>